<reference evidence="4 5" key="1">
    <citation type="journal article" date="2016" name="Nat. Commun.">
        <title>Thousands of microbial genomes shed light on interconnected biogeochemical processes in an aquifer system.</title>
        <authorList>
            <person name="Anantharaman K."/>
            <person name="Brown C.T."/>
            <person name="Hug L.A."/>
            <person name="Sharon I."/>
            <person name="Castelle C.J."/>
            <person name="Probst A.J."/>
            <person name="Thomas B.C."/>
            <person name="Singh A."/>
            <person name="Wilkins M.J."/>
            <person name="Karaoz U."/>
            <person name="Brodie E.L."/>
            <person name="Williams K.H."/>
            <person name="Hubbard S.S."/>
            <person name="Banfield J.F."/>
        </authorList>
    </citation>
    <scope>NUCLEOTIDE SEQUENCE [LARGE SCALE GENOMIC DNA]</scope>
</reference>
<evidence type="ECO:0000313" key="4">
    <source>
        <dbReference type="EMBL" id="OGM11334.1"/>
    </source>
</evidence>
<dbReference type="SUPFAM" id="SSF140931">
    <property type="entry name" value="Fic-like"/>
    <property type="match status" value="1"/>
</dbReference>
<dbReference type="SUPFAM" id="SSF46785">
    <property type="entry name" value="Winged helix' DNA-binding domain"/>
    <property type="match status" value="1"/>
</dbReference>
<keyword evidence="1" id="KW-0805">Transcription regulation</keyword>
<evidence type="ECO:0000256" key="1">
    <source>
        <dbReference type="ARBA" id="ARBA00023015"/>
    </source>
</evidence>
<dbReference type="PANTHER" id="PTHR13504:SF38">
    <property type="entry name" value="FIDO DOMAIN-CONTAINING PROTEIN"/>
    <property type="match status" value="1"/>
</dbReference>
<dbReference type="InterPro" id="IPR036597">
    <property type="entry name" value="Fido-like_dom_sf"/>
</dbReference>
<dbReference type="InterPro" id="IPR036388">
    <property type="entry name" value="WH-like_DNA-bd_sf"/>
</dbReference>
<dbReference type="Pfam" id="PF08220">
    <property type="entry name" value="HTH_DeoR"/>
    <property type="match status" value="1"/>
</dbReference>
<feature type="domain" description="Fido" evidence="3">
    <location>
        <begin position="66"/>
        <end position="227"/>
    </location>
</feature>
<dbReference type="InterPro" id="IPR036390">
    <property type="entry name" value="WH_DNA-bd_sf"/>
</dbReference>
<name>A0A1F7X8H1_9BACT</name>
<comment type="caution">
    <text evidence="4">The sequence shown here is derived from an EMBL/GenBank/DDBJ whole genome shotgun (WGS) entry which is preliminary data.</text>
</comment>
<dbReference type="PROSITE" id="PS51459">
    <property type="entry name" value="FIDO"/>
    <property type="match status" value="1"/>
</dbReference>
<dbReference type="EMBL" id="MGFU01000060">
    <property type="protein sequence ID" value="OGM11334.1"/>
    <property type="molecule type" value="Genomic_DNA"/>
</dbReference>
<proteinExistence type="predicted"/>
<dbReference type="InterPro" id="IPR040198">
    <property type="entry name" value="Fido_containing"/>
</dbReference>
<accession>A0A1F7X8H1</accession>
<evidence type="ECO:0000256" key="2">
    <source>
        <dbReference type="ARBA" id="ARBA00023163"/>
    </source>
</evidence>
<dbReference type="PANTHER" id="PTHR13504">
    <property type="entry name" value="FIDO DOMAIN-CONTAINING PROTEIN DDB_G0283145"/>
    <property type="match status" value="1"/>
</dbReference>
<dbReference type="InterPro" id="IPR003812">
    <property type="entry name" value="Fido"/>
</dbReference>
<dbReference type="InterPro" id="IPR001034">
    <property type="entry name" value="DeoR_HTH"/>
</dbReference>
<sequence length="317" mass="36204">MILAYNLSPTLKDLIIKIDKTRTELLLLPLSPKVELRLRWEAQVAKVYWSLVLSANRLSKNQMAKILNSDTKLKHSKEELEVGNYKKGLNYISQEWTGNGRQATLNTLSTLFNIVCKPTVTRTQSISSKNKRELNVIFEYLHSSPEHPAIQAGISQASLIDLAPFEEGNGRMARLLPYLYLYKQGFDCRGMLALDEFYRRDLIGLNMAIKSLKNNKSLTLWLEFFVKGLYIQLLKAFEAARESKFSMDISSALTKLNNRQKEILTILDVPGSKITNKVVQNTFKVSQITASRDLTKLHNLNLIFVHGKGRSTYYTRV</sequence>
<evidence type="ECO:0000259" key="3">
    <source>
        <dbReference type="PROSITE" id="PS51459"/>
    </source>
</evidence>
<keyword evidence="2" id="KW-0804">Transcription</keyword>
<dbReference type="AlphaFoldDB" id="A0A1F7X8H1"/>
<dbReference type="Pfam" id="PF02661">
    <property type="entry name" value="Fic"/>
    <property type="match status" value="1"/>
</dbReference>
<dbReference type="Gene3D" id="1.10.10.10">
    <property type="entry name" value="Winged helix-like DNA-binding domain superfamily/Winged helix DNA-binding domain"/>
    <property type="match status" value="1"/>
</dbReference>
<dbReference type="GO" id="GO:0003700">
    <property type="term" value="F:DNA-binding transcription factor activity"/>
    <property type="evidence" value="ECO:0007669"/>
    <property type="project" value="InterPro"/>
</dbReference>
<dbReference type="Gene3D" id="1.10.3290.10">
    <property type="entry name" value="Fido-like domain"/>
    <property type="match status" value="1"/>
</dbReference>
<gene>
    <name evidence="4" type="ORF">A2V80_01385</name>
</gene>
<protein>
    <recommendedName>
        <fullName evidence="3">Fido domain-containing protein</fullName>
    </recommendedName>
</protein>
<dbReference type="Proteomes" id="UP000179013">
    <property type="component" value="Unassembled WGS sequence"/>
</dbReference>
<organism evidence="4 5">
    <name type="scientific">Candidatus Woesebacteria bacterium RBG_16_39_8b</name>
    <dbReference type="NCBI Taxonomy" id="1802482"/>
    <lineage>
        <taxon>Bacteria</taxon>
        <taxon>Candidatus Woeseibacteriota</taxon>
    </lineage>
</organism>
<evidence type="ECO:0000313" key="5">
    <source>
        <dbReference type="Proteomes" id="UP000179013"/>
    </source>
</evidence>